<evidence type="ECO:0008006" key="3">
    <source>
        <dbReference type="Google" id="ProtNLM"/>
    </source>
</evidence>
<proteinExistence type="predicted"/>
<dbReference type="PANTHER" id="PTHR47074">
    <property type="entry name" value="BNAC02G40300D PROTEIN"/>
    <property type="match status" value="1"/>
</dbReference>
<keyword evidence="2" id="KW-1185">Reference proteome</keyword>
<accession>A0A2P5E361</accession>
<reference evidence="2" key="1">
    <citation type="submission" date="2016-06" db="EMBL/GenBank/DDBJ databases">
        <title>Parallel loss of symbiosis genes in relatives of nitrogen-fixing non-legume Parasponia.</title>
        <authorList>
            <person name="Van Velzen R."/>
            <person name="Holmer R."/>
            <person name="Bu F."/>
            <person name="Rutten L."/>
            <person name="Van Zeijl A."/>
            <person name="Liu W."/>
            <person name="Santuari L."/>
            <person name="Cao Q."/>
            <person name="Sharma T."/>
            <person name="Shen D."/>
            <person name="Roswanjaya Y."/>
            <person name="Wardhani T."/>
            <person name="Kalhor M.S."/>
            <person name="Jansen J."/>
            <person name="Van den Hoogen J."/>
            <person name="Gungor B."/>
            <person name="Hartog M."/>
            <person name="Hontelez J."/>
            <person name="Verver J."/>
            <person name="Yang W.-C."/>
            <person name="Schijlen E."/>
            <person name="Repin R."/>
            <person name="Schilthuizen M."/>
            <person name="Schranz E."/>
            <person name="Heidstra R."/>
            <person name="Miyata K."/>
            <person name="Fedorova E."/>
            <person name="Kohlen W."/>
            <person name="Bisseling T."/>
            <person name="Smit S."/>
            <person name="Geurts R."/>
        </authorList>
    </citation>
    <scope>NUCLEOTIDE SEQUENCE [LARGE SCALE GENOMIC DNA]</scope>
    <source>
        <strain evidence="2">cv. WU1-14</strain>
    </source>
</reference>
<dbReference type="Proteomes" id="UP000237105">
    <property type="component" value="Unassembled WGS sequence"/>
</dbReference>
<protein>
    <recommendedName>
        <fullName evidence="3">RNase H type-1 domain-containing protein</fullName>
    </recommendedName>
</protein>
<sequence length="180" mass="20241">MRAFSCKWYKLMLDRQISGSNLCPVSLRKWCGLLETLSHALNSCSSAKEVWISTLHEDTSESLLGVFWSLDKESFDLFYICLWSIWSERNKAVHGSHVGSIEAQVVSIDSFLREFLTFLRSQQVKVREDSAKNLSWTAPEPGYVKLNVDASVVPGSPFIGIGFVLWDHLGHVLAAGAQYL</sequence>
<name>A0A2P5E361_PARAD</name>
<evidence type="ECO:0000313" key="2">
    <source>
        <dbReference type="Proteomes" id="UP000237105"/>
    </source>
</evidence>
<dbReference type="InterPro" id="IPR052929">
    <property type="entry name" value="RNase_H-like_EbsB-rel"/>
</dbReference>
<dbReference type="EMBL" id="JXTB01000002">
    <property type="protein sequence ID" value="PON79986.1"/>
    <property type="molecule type" value="Genomic_DNA"/>
</dbReference>
<organism evidence="1 2">
    <name type="scientific">Parasponia andersonii</name>
    <name type="common">Sponia andersonii</name>
    <dbReference type="NCBI Taxonomy" id="3476"/>
    <lineage>
        <taxon>Eukaryota</taxon>
        <taxon>Viridiplantae</taxon>
        <taxon>Streptophyta</taxon>
        <taxon>Embryophyta</taxon>
        <taxon>Tracheophyta</taxon>
        <taxon>Spermatophyta</taxon>
        <taxon>Magnoliopsida</taxon>
        <taxon>eudicotyledons</taxon>
        <taxon>Gunneridae</taxon>
        <taxon>Pentapetalae</taxon>
        <taxon>rosids</taxon>
        <taxon>fabids</taxon>
        <taxon>Rosales</taxon>
        <taxon>Cannabaceae</taxon>
        <taxon>Parasponia</taxon>
    </lineage>
</organism>
<comment type="caution">
    <text evidence="1">The sequence shown here is derived from an EMBL/GenBank/DDBJ whole genome shotgun (WGS) entry which is preliminary data.</text>
</comment>
<dbReference type="PANTHER" id="PTHR47074:SF11">
    <property type="entry name" value="REVERSE TRANSCRIPTASE-LIKE PROTEIN"/>
    <property type="match status" value="1"/>
</dbReference>
<gene>
    <name evidence="1" type="ORF">PanWU01x14_004360</name>
</gene>
<evidence type="ECO:0000313" key="1">
    <source>
        <dbReference type="EMBL" id="PON79986.1"/>
    </source>
</evidence>
<dbReference type="OrthoDB" id="1906820at2759"/>
<dbReference type="AlphaFoldDB" id="A0A2P5E361"/>